<evidence type="ECO:0000256" key="1">
    <source>
        <dbReference type="SAM" id="Phobius"/>
    </source>
</evidence>
<name>A0ABV4MRQ6_9VIBR</name>
<comment type="caution">
    <text evidence="2">The sequence shown here is derived from an EMBL/GenBank/DDBJ whole genome shotgun (WGS) entry which is preliminary data.</text>
</comment>
<accession>A0ABV4MRQ6</accession>
<sequence>MHYALFGLLGFVFAYIGSEQYFSASIEEQEQALSTLTGTVDIILIPLCAIAIFALLKLFRNTNIGKKLLGLD</sequence>
<proteinExistence type="predicted"/>
<keyword evidence="1" id="KW-1133">Transmembrane helix</keyword>
<evidence type="ECO:0000313" key="2">
    <source>
        <dbReference type="EMBL" id="MEZ8719760.1"/>
    </source>
</evidence>
<dbReference type="RefSeq" id="WP_269336639.1">
    <property type="nucleotide sequence ID" value="NZ_JBFSSG010000001.1"/>
</dbReference>
<evidence type="ECO:0000313" key="3">
    <source>
        <dbReference type="Proteomes" id="UP001570071"/>
    </source>
</evidence>
<evidence type="ECO:0008006" key="4">
    <source>
        <dbReference type="Google" id="ProtNLM"/>
    </source>
</evidence>
<dbReference type="Proteomes" id="UP001570071">
    <property type="component" value="Unassembled WGS sequence"/>
</dbReference>
<keyword evidence="1" id="KW-0472">Membrane</keyword>
<feature type="transmembrane region" description="Helical" evidence="1">
    <location>
        <begin position="42"/>
        <end position="59"/>
    </location>
</feature>
<gene>
    <name evidence="2" type="ORF">AB6D66_01685</name>
</gene>
<dbReference type="EMBL" id="JBFSSG010000001">
    <property type="protein sequence ID" value="MEZ8719760.1"/>
    <property type="molecule type" value="Genomic_DNA"/>
</dbReference>
<organism evidence="2 3">
    <name type="scientific">Vibrio pomeroyi</name>
    <dbReference type="NCBI Taxonomy" id="198832"/>
    <lineage>
        <taxon>Bacteria</taxon>
        <taxon>Pseudomonadati</taxon>
        <taxon>Pseudomonadota</taxon>
        <taxon>Gammaproteobacteria</taxon>
        <taxon>Vibrionales</taxon>
        <taxon>Vibrionaceae</taxon>
        <taxon>Vibrio</taxon>
    </lineage>
</organism>
<reference evidence="2 3" key="1">
    <citation type="journal article" date="2024" name="ISME J.">
        <title>Tailless and filamentous prophages are predominant in marine Vibrio.</title>
        <authorList>
            <person name="Steensen K."/>
            <person name="Seneca J."/>
            <person name="Bartlau N."/>
            <person name="Yu X.A."/>
            <person name="Hussain F.A."/>
            <person name="Polz M.F."/>
        </authorList>
    </citation>
    <scope>NUCLEOTIDE SEQUENCE [LARGE SCALE GENOMIC DNA]</scope>
    <source>
        <strain evidence="2 3">10N.239.312.F12</strain>
    </source>
</reference>
<protein>
    <recommendedName>
        <fullName evidence="4">MotA/TolQ/ExbB proton channel domain-containing protein</fullName>
    </recommendedName>
</protein>
<keyword evidence="1" id="KW-0812">Transmembrane</keyword>
<keyword evidence="3" id="KW-1185">Reference proteome</keyword>